<keyword evidence="6" id="KW-0285">Flavoprotein</keyword>
<sequence length="1617" mass="181894">MLLGMTELDGDGVAPALQFNTHSPEQIISSVKKECGDKTEEVEGDSLAYALEDDRSTPQHISLGNHLTEESKREDILHGSSMIEEYPIACKRQDGNALGAVSIRVDYSIICQMDVQSRVVTVLGIRWCIFVKMESECVSLFLKCLEEGNEFSCHSLMIFYKAHHPTNGQLDIVKTTNHIFTSKEIDWGYKQFFKPSDLSEFGNLLFFSCEFVLQAPQGTRFTNDDTRIPAGLINQGATCYMNAALQILFSTKSLRKANCCVQRTHAILELDFENEEKGIVKSLQKLFYQMHTSCKALSTDDLTNSFGWENTLDLFIQHDVQEMTKILIDKIDSAFKGTANEQMIDELFKTKTRTLIKCVDVDFESVKDEYCLEIQLPVKSLSESDEPFNLLGAFREVTRSEVMDGDNKYDAQGHGLTRAIKGSKFAKFSKVLHLHLLRFHLDTEKGESVKIHDRIEFSDLLNLNEFIENTDGINYEYALHGVVVHSGKLNGGHYVSYVCKYPGSADQRWFRFDDATVTAVTKDSVICEEHFGLGLDQSFTAYMLTYIRTDALTEFVREPNNLEAQLCDHLDYANWRVDPHRFTLRRDDPSIKLFHEAEDLVGSGNLRLFLMEKREGNNGEVWRVKRELQNEVVELQTKSVKYLCEEDSDEFVIFVMNSKPICLDRMTKVGGEKRERVDEKVIFIKWYNGSTRCIHYVTPMEMSGLVSLSHDISQLVCIAAHLPPSSHLLFWKKLDDLNSIELEMGDIIVFELIHLINKESSLQSVLLDARQVKVSLTQSKNELCYGLMKEEEHAIIDPIILTMNCCYGGLVEELSRRINHPPHMIIIYANGKVVDIDSFNNKIIDSDIDIVDDDPRDQLKVSIEFGRLSVSLTESLQHIGVRMMVRLNGKPPITRTEHLKRESGDIKRLKEKLMETSEIGDINRLRFVWRFRQGVGYFVFREIRADENMMEMIMNTHCALPNSLIICVDEMNEGEKDSMTCDDIILPIVIVHSKDMSQFTNGELTLFIKIENGDDNYSLKNKIEAKYGVDWINWDDMELLSFIGSTSFICKLNPHLGLNSVYEYLAEEPGLSESRATISFLVLYDRSSEKIEEERMSQLSEDSMPTLTPQSKHKPLKMGGKSAEEECLIDHIDMCLPREEWEGGDETMNRSEKKKDIRKGSARRKQVFPREPSPDIHAICFRAVSNARNDVSLLDVAFYNRISHMDYKHECIRIPSRTLNGTSGGKVDSKRKKQEANEDTVLKSKDETEVDRPLDEDDLIITSDEIYDLVHSNMEFFDNPSEPVFSDFGEFEQCLECDLQFNSSRVKSTLVIAEHDDSKLAPITLNAITAASKIGADISVLVTGATASKVAEQVAKINGVKRVLVAQDEKLKNNLPERVTPVVLASHKQFNFKHIIAGASAFGRGLIPRVAAKLESSPISDITAVHSPDTFSRTMYAGNVVVKVQSSAPVKMLTVRGTAFEQAKDGGAAQLENSPSFELKTDSSEFLGQELSKSERPDLATAKIVVSGGRGVKSADNFKLIYDLADKLGAGVGASRAAVDAGYCPNDMQVGQTGKIVAPELYIAIGISGAIQHLAGMKDSKVIVAINKDPDAPIFQVADIGLKADLFNAVPEMTKAL</sequence>
<feature type="compositionally biased region" description="Basic and acidic residues" evidence="11">
    <location>
        <begin position="1143"/>
        <end position="1159"/>
    </location>
</feature>
<reference evidence="13" key="1">
    <citation type="journal article" date="2008" name="Nat. Genet.">
        <title>The Pristionchus pacificus genome provides a unique perspective on nematode lifestyle and parasitism.</title>
        <authorList>
            <person name="Dieterich C."/>
            <person name="Clifton S.W."/>
            <person name="Schuster L.N."/>
            <person name="Chinwalla A."/>
            <person name="Delehaunty K."/>
            <person name="Dinkelacker I."/>
            <person name="Fulton L."/>
            <person name="Fulton R."/>
            <person name="Godfrey J."/>
            <person name="Minx P."/>
            <person name="Mitreva M."/>
            <person name="Roeseler W."/>
            <person name="Tian H."/>
            <person name="Witte H."/>
            <person name="Yang S.P."/>
            <person name="Wilson R.K."/>
            <person name="Sommer R.J."/>
        </authorList>
    </citation>
    <scope>NUCLEOTIDE SEQUENCE [LARGE SCALE GENOMIC DNA]</scope>
    <source>
        <strain evidence="13">PS312</strain>
    </source>
</reference>
<evidence type="ECO:0000313" key="12">
    <source>
        <dbReference type="EnsemblMetazoa" id="PPA30382.1"/>
    </source>
</evidence>
<dbReference type="SUPFAM" id="SSF49599">
    <property type="entry name" value="TRAF domain-like"/>
    <property type="match status" value="1"/>
</dbReference>
<dbReference type="PANTHER" id="PTHR43153:SF1">
    <property type="entry name" value="ELECTRON TRANSFER FLAVOPROTEIN SUBUNIT ALPHA, MITOCHONDRIAL"/>
    <property type="match status" value="1"/>
</dbReference>
<dbReference type="InterPro" id="IPR008974">
    <property type="entry name" value="TRAF-like"/>
</dbReference>
<gene>
    <name evidence="12" type="primary">WBGene00203250</name>
</gene>
<accession>A0A2A6BMF9</accession>
<evidence type="ECO:0000256" key="1">
    <source>
        <dbReference type="ARBA" id="ARBA00001974"/>
    </source>
</evidence>
<dbReference type="Gene3D" id="3.40.50.1220">
    <property type="entry name" value="TPP-binding domain"/>
    <property type="match status" value="1"/>
</dbReference>
<evidence type="ECO:0000313" key="13">
    <source>
        <dbReference type="Proteomes" id="UP000005239"/>
    </source>
</evidence>
<feature type="region of interest" description="Disordered" evidence="11">
    <location>
        <begin position="1095"/>
        <end position="1119"/>
    </location>
</feature>
<dbReference type="GO" id="GO:0045251">
    <property type="term" value="C:electron transfer flavoprotein complex"/>
    <property type="evidence" value="ECO:0007669"/>
    <property type="project" value="UniProtKB-ARBA"/>
</dbReference>
<feature type="region of interest" description="Disordered" evidence="11">
    <location>
        <begin position="1222"/>
        <end position="1247"/>
    </location>
</feature>
<evidence type="ECO:0000256" key="6">
    <source>
        <dbReference type="ARBA" id="ARBA00022630"/>
    </source>
</evidence>
<comment type="similarity">
    <text evidence="3">Belongs to the ETF alpha-subunit/FixB family.</text>
</comment>
<proteinExistence type="inferred from homology"/>
<dbReference type="InterPro" id="IPR029035">
    <property type="entry name" value="DHS-like_NAD/FAD-binding_dom"/>
</dbReference>
<dbReference type="Gene3D" id="3.40.50.620">
    <property type="entry name" value="HUPs"/>
    <property type="match status" value="1"/>
</dbReference>
<evidence type="ECO:0000256" key="3">
    <source>
        <dbReference type="ARBA" id="ARBA00005817"/>
    </source>
</evidence>
<reference evidence="12" key="2">
    <citation type="submission" date="2022-06" db="UniProtKB">
        <authorList>
            <consortium name="EnsemblMetazoa"/>
        </authorList>
    </citation>
    <scope>IDENTIFICATION</scope>
    <source>
        <strain evidence="12">PS312</strain>
    </source>
</reference>
<dbReference type="FunFam" id="3.40.50.620:FF:000041">
    <property type="entry name" value="Electron transfer flavoprotein alpha subunit"/>
    <property type="match status" value="1"/>
</dbReference>
<dbReference type="InterPro" id="IPR014730">
    <property type="entry name" value="ETF_a/b_N"/>
</dbReference>
<dbReference type="GO" id="GO:0050660">
    <property type="term" value="F:flavin adenine dinucleotide binding"/>
    <property type="evidence" value="ECO:0000318"/>
    <property type="project" value="GO_Central"/>
</dbReference>
<dbReference type="PROSITE" id="PS00972">
    <property type="entry name" value="USP_1"/>
    <property type="match status" value="1"/>
</dbReference>
<dbReference type="GO" id="GO:0033539">
    <property type="term" value="P:fatty acid beta-oxidation using acyl-CoA dehydrogenase"/>
    <property type="evidence" value="ECO:0000318"/>
    <property type="project" value="GO_Central"/>
</dbReference>
<evidence type="ECO:0000256" key="9">
    <source>
        <dbReference type="ARBA" id="ARBA00031500"/>
    </source>
</evidence>
<dbReference type="SUPFAM" id="SSF54001">
    <property type="entry name" value="Cysteine proteinases"/>
    <property type="match status" value="1"/>
</dbReference>
<dbReference type="CDD" id="cd01715">
    <property type="entry name" value="ETF_alpha"/>
    <property type="match status" value="1"/>
</dbReference>
<dbReference type="PROSITE" id="PS50235">
    <property type="entry name" value="USP_3"/>
    <property type="match status" value="1"/>
</dbReference>
<keyword evidence="8" id="KW-0249">Electron transport</keyword>
<protein>
    <recommendedName>
        <fullName evidence="4">Ubiquitin carboxyl-terminal hydrolase 7</fullName>
    </recommendedName>
    <alternativeName>
        <fullName evidence="10">Ubiquitin thioesterase 7</fullName>
    </alternativeName>
    <alternativeName>
        <fullName evidence="9">Ubiquitin-specific-processing protease 7</fullName>
    </alternativeName>
</protein>
<organism evidence="12 13">
    <name type="scientific">Pristionchus pacificus</name>
    <name type="common">Parasitic nematode worm</name>
    <dbReference type="NCBI Taxonomy" id="54126"/>
    <lineage>
        <taxon>Eukaryota</taxon>
        <taxon>Metazoa</taxon>
        <taxon>Ecdysozoa</taxon>
        <taxon>Nematoda</taxon>
        <taxon>Chromadorea</taxon>
        <taxon>Rhabditida</taxon>
        <taxon>Rhabditina</taxon>
        <taxon>Diplogasteromorpha</taxon>
        <taxon>Diplogasteroidea</taxon>
        <taxon>Neodiplogasteridae</taxon>
        <taxon>Pristionchus</taxon>
    </lineage>
</organism>
<dbReference type="CDD" id="cd00121">
    <property type="entry name" value="MATH"/>
    <property type="match status" value="1"/>
</dbReference>
<dbReference type="Gene3D" id="2.60.210.10">
    <property type="entry name" value="Apoptosis, Tumor Necrosis Factor Receptor Associated Protein 2, Chain A"/>
    <property type="match status" value="1"/>
</dbReference>
<evidence type="ECO:0000256" key="7">
    <source>
        <dbReference type="ARBA" id="ARBA00022827"/>
    </source>
</evidence>
<comment type="cofactor">
    <cofactor evidence="1">
        <name>FAD</name>
        <dbReference type="ChEBI" id="CHEBI:57692"/>
    </cofactor>
</comment>
<dbReference type="InterPro" id="IPR033947">
    <property type="entry name" value="ETF_alpha_N"/>
</dbReference>
<dbReference type="PROSITE" id="PS00696">
    <property type="entry name" value="ETF_ALPHA"/>
    <property type="match status" value="1"/>
</dbReference>
<dbReference type="InterPro" id="IPR038765">
    <property type="entry name" value="Papain-like_cys_pep_sf"/>
</dbReference>
<dbReference type="InterPro" id="IPR018206">
    <property type="entry name" value="ETF_asu_C_CS"/>
</dbReference>
<accession>A0A8R1YLA0</accession>
<dbReference type="Pfam" id="PF01012">
    <property type="entry name" value="ETF"/>
    <property type="match status" value="1"/>
</dbReference>
<dbReference type="InterPro" id="IPR014729">
    <property type="entry name" value="Rossmann-like_a/b/a_fold"/>
</dbReference>
<keyword evidence="13" id="KW-1185">Reference proteome</keyword>
<dbReference type="InterPro" id="IPR018200">
    <property type="entry name" value="USP_CS"/>
</dbReference>
<dbReference type="SUPFAM" id="SSF52402">
    <property type="entry name" value="Adenine nucleotide alpha hydrolases-like"/>
    <property type="match status" value="1"/>
</dbReference>
<dbReference type="InterPro" id="IPR028889">
    <property type="entry name" value="USP"/>
</dbReference>
<evidence type="ECO:0000256" key="8">
    <source>
        <dbReference type="ARBA" id="ARBA00022982"/>
    </source>
</evidence>
<dbReference type="GO" id="GO:0005739">
    <property type="term" value="C:mitochondrion"/>
    <property type="evidence" value="ECO:0000318"/>
    <property type="project" value="GO_Central"/>
</dbReference>
<dbReference type="InterPro" id="IPR014731">
    <property type="entry name" value="ETF_asu_C"/>
</dbReference>
<feature type="compositionally biased region" description="Basic and acidic residues" evidence="11">
    <location>
        <begin position="1234"/>
        <end position="1247"/>
    </location>
</feature>
<dbReference type="GO" id="GO:0005759">
    <property type="term" value="C:mitochondrial matrix"/>
    <property type="evidence" value="ECO:0007669"/>
    <property type="project" value="UniProtKB-SubCell"/>
</dbReference>
<feature type="region of interest" description="Disordered" evidence="11">
    <location>
        <begin position="1143"/>
        <end position="1169"/>
    </location>
</feature>
<evidence type="ECO:0000256" key="2">
    <source>
        <dbReference type="ARBA" id="ARBA00004305"/>
    </source>
</evidence>
<evidence type="ECO:0000256" key="4">
    <source>
        <dbReference type="ARBA" id="ARBA00021393"/>
    </source>
</evidence>
<dbReference type="GO" id="GO:0016579">
    <property type="term" value="P:protein deubiquitination"/>
    <property type="evidence" value="ECO:0007669"/>
    <property type="project" value="InterPro"/>
</dbReference>
<dbReference type="InterPro" id="IPR001394">
    <property type="entry name" value="Peptidase_C19_UCH"/>
</dbReference>
<keyword evidence="7" id="KW-0274">FAD</keyword>
<evidence type="ECO:0000256" key="11">
    <source>
        <dbReference type="SAM" id="MobiDB-lite"/>
    </source>
</evidence>
<dbReference type="SMART" id="SM00893">
    <property type="entry name" value="ETF"/>
    <property type="match status" value="1"/>
</dbReference>
<dbReference type="InterPro" id="IPR001308">
    <property type="entry name" value="ETF_a/FixB"/>
</dbReference>
<dbReference type="GO" id="GO:0004843">
    <property type="term" value="F:cysteine-type deubiquitinase activity"/>
    <property type="evidence" value="ECO:0007669"/>
    <property type="project" value="InterPro"/>
</dbReference>
<dbReference type="FunFam" id="3.40.50.1220:FF:000001">
    <property type="entry name" value="Electron transfer flavoprotein, alpha subunit"/>
    <property type="match status" value="1"/>
</dbReference>
<dbReference type="PANTHER" id="PTHR43153">
    <property type="entry name" value="ELECTRON TRANSFER FLAVOPROTEIN ALPHA"/>
    <property type="match status" value="1"/>
</dbReference>
<dbReference type="EnsemblMetazoa" id="PPA30382.1">
    <property type="protein sequence ID" value="PPA30382.1"/>
    <property type="gene ID" value="WBGene00203250"/>
</dbReference>
<comment type="subcellular location">
    <subcellularLocation>
        <location evidence="2">Mitochondrion matrix</location>
    </subcellularLocation>
</comment>
<feature type="compositionally biased region" description="Polar residues" evidence="11">
    <location>
        <begin position="1097"/>
        <end position="1110"/>
    </location>
</feature>
<dbReference type="Pfam" id="PF00766">
    <property type="entry name" value="ETF_alpha"/>
    <property type="match status" value="1"/>
</dbReference>
<dbReference type="Gene3D" id="3.90.70.10">
    <property type="entry name" value="Cysteine proteinases"/>
    <property type="match status" value="1"/>
</dbReference>
<dbReference type="Pfam" id="PF00443">
    <property type="entry name" value="UCH"/>
    <property type="match status" value="1"/>
</dbReference>
<dbReference type="SUPFAM" id="SSF52467">
    <property type="entry name" value="DHS-like NAD/FAD-binding domain"/>
    <property type="match status" value="1"/>
</dbReference>
<dbReference type="InterPro" id="IPR002083">
    <property type="entry name" value="MATH/TRAF_dom"/>
</dbReference>
<dbReference type="PROSITE" id="PS00973">
    <property type="entry name" value="USP_2"/>
    <property type="match status" value="1"/>
</dbReference>
<dbReference type="GO" id="GO:0009055">
    <property type="term" value="F:electron transfer activity"/>
    <property type="evidence" value="ECO:0000318"/>
    <property type="project" value="GO_Central"/>
</dbReference>
<dbReference type="Proteomes" id="UP000005239">
    <property type="component" value="Unassembled WGS sequence"/>
</dbReference>
<evidence type="ECO:0000256" key="5">
    <source>
        <dbReference type="ARBA" id="ARBA00022448"/>
    </source>
</evidence>
<keyword evidence="5" id="KW-0813">Transport</keyword>
<name>A0A2A6BMF9_PRIPA</name>
<evidence type="ECO:0000256" key="10">
    <source>
        <dbReference type="ARBA" id="ARBA00031508"/>
    </source>
</evidence>